<feature type="compositionally biased region" description="Low complexity" evidence="1">
    <location>
        <begin position="253"/>
        <end position="267"/>
    </location>
</feature>
<evidence type="ECO:0000256" key="1">
    <source>
        <dbReference type="SAM" id="MobiDB-lite"/>
    </source>
</evidence>
<dbReference type="KEGG" id="sre:PTSG_06944"/>
<feature type="compositionally biased region" description="Basic and acidic residues" evidence="1">
    <location>
        <begin position="268"/>
        <end position="282"/>
    </location>
</feature>
<dbReference type="PANTHER" id="PTHR13151:SF2">
    <property type="entry name" value="COREPRESSOR INTERACTING WITH RBPJ 1"/>
    <property type="match status" value="1"/>
</dbReference>
<proteinExistence type="predicted"/>
<dbReference type="GO" id="GO:0005634">
    <property type="term" value="C:nucleus"/>
    <property type="evidence" value="ECO:0007669"/>
    <property type="project" value="TreeGrafter"/>
</dbReference>
<feature type="compositionally biased region" description="Basic and acidic residues" evidence="1">
    <location>
        <begin position="195"/>
        <end position="209"/>
    </location>
</feature>
<dbReference type="GO" id="GO:0003714">
    <property type="term" value="F:transcription corepressor activity"/>
    <property type="evidence" value="ECO:0007669"/>
    <property type="project" value="InterPro"/>
</dbReference>
<dbReference type="GeneID" id="16072905"/>
<name>F2UF92_SALR5</name>
<dbReference type="OrthoDB" id="6253837at2759"/>
<dbReference type="eggNOG" id="KOG3794">
    <property type="taxonomic scope" value="Eukaryota"/>
</dbReference>
<evidence type="ECO:0000313" key="2">
    <source>
        <dbReference type="EMBL" id="EGD75292.1"/>
    </source>
</evidence>
<dbReference type="InParanoid" id="F2UF92"/>
<organism evidence="3">
    <name type="scientific">Salpingoeca rosetta (strain ATCC 50818 / BSB-021)</name>
    <dbReference type="NCBI Taxonomy" id="946362"/>
    <lineage>
        <taxon>Eukaryota</taxon>
        <taxon>Choanoflagellata</taxon>
        <taxon>Craspedida</taxon>
        <taxon>Salpingoecidae</taxon>
        <taxon>Salpingoeca</taxon>
    </lineage>
</organism>
<reference evidence="2" key="1">
    <citation type="submission" date="2009-08" db="EMBL/GenBank/DDBJ databases">
        <title>Annotation of Salpingoeca rosetta.</title>
        <authorList>
            <consortium name="The Broad Institute Genome Sequencing Platform"/>
            <person name="Russ C."/>
            <person name="Cuomo C."/>
            <person name="Burger G."/>
            <person name="Gray M.W."/>
            <person name="Holland P.W.H."/>
            <person name="King N."/>
            <person name="Lang F.B.F."/>
            <person name="Roger A.J."/>
            <person name="Ruiz-Trillo I."/>
            <person name="Young S.K."/>
            <person name="Zeng Q."/>
            <person name="Gargeya S."/>
            <person name="Alvarado L."/>
            <person name="Berlin A."/>
            <person name="Chapman S.B."/>
            <person name="Chen Z."/>
            <person name="Freedman E."/>
            <person name="Gellesch M."/>
            <person name="Goldberg J."/>
            <person name="Griggs A."/>
            <person name="Gujja S."/>
            <person name="Heilman E."/>
            <person name="Heiman D."/>
            <person name="Howarth C."/>
            <person name="Mehta T."/>
            <person name="Neiman D."/>
            <person name="Pearson M."/>
            <person name="Roberts A."/>
            <person name="Saif S."/>
            <person name="Shea T."/>
            <person name="Shenoy N."/>
            <person name="Sisk P."/>
            <person name="Stolte C."/>
            <person name="Sykes S."/>
            <person name="White J."/>
            <person name="Yandava C."/>
            <person name="Haas B."/>
            <person name="Nusbaum C."/>
            <person name="Birren B."/>
        </authorList>
    </citation>
    <scope>NUCLEOTIDE SEQUENCE [LARGE SCALE GENOMIC DNA]</scope>
    <source>
        <strain evidence="2">ATCC 50818</strain>
    </source>
</reference>
<sequence length="309" mass="35546">MYDVPPEVGAEPKKKEVNINELSYKEQKALPLAEKLPFLKNAPRQAQARNMSGVRDKPFGQQVRNVRCLKCGQWGHQHVDRVCPLFGKAKIGVEGEAERASFEDPAVLMQRMRRDGLSLTRSVLGRQNDPTADNQQLVEEPSDAEEEDDVAFIASLSRADKKKLLRKLRREERRAKKRKHKERKHRRSTSDGDDAELHHFHPERRPDRHPARHHQRHTNNNSNNNNHHDQRGSIGVSPRLGAPASPSLPPPSLSLSPTPNSSSSSSSSRREGEEEERMERKFAAAVKRKKKKKKKKERKRHRKHKRRSH</sequence>
<dbReference type="Proteomes" id="UP000007799">
    <property type="component" value="Unassembled WGS sequence"/>
</dbReference>
<feature type="compositionally biased region" description="Basic residues" evidence="1">
    <location>
        <begin position="175"/>
        <end position="187"/>
    </location>
</feature>
<gene>
    <name evidence="2" type="ORF">PTSG_06944</name>
</gene>
<keyword evidence="3" id="KW-1185">Reference proteome</keyword>
<dbReference type="InterPro" id="IPR040014">
    <property type="entry name" value="CIR1"/>
</dbReference>
<feature type="compositionally biased region" description="Polar residues" evidence="1">
    <location>
        <begin position="128"/>
        <end position="137"/>
    </location>
</feature>
<feature type="region of interest" description="Disordered" evidence="1">
    <location>
        <begin position="119"/>
        <end position="148"/>
    </location>
</feature>
<protein>
    <recommendedName>
        <fullName evidence="4">Zinc knuckle domain-containing protein</fullName>
    </recommendedName>
</protein>
<evidence type="ECO:0008006" key="4">
    <source>
        <dbReference type="Google" id="ProtNLM"/>
    </source>
</evidence>
<dbReference type="PANTHER" id="PTHR13151">
    <property type="entry name" value="CBF1 INTERACTING COREPRESSOR CIR"/>
    <property type="match status" value="1"/>
</dbReference>
<dbReference type="EMBL" id="GL832971">
    <property type="protein sequence ID" value="EGD75292.1"/>
    <property type="molecule type" value="Genomic_DNA"/>
</dbReference>
<feature type="region of interest" description="Disordered" evidence="1">
    <location>
        <begin position="169"/>
        <end position="309"/>
    </location>
</feature>
<evidence type="ECO:0000313" key="3">
    <source>
        <dbReference type="Proteomes" id="UP000007799"/>
    </source>
</evidence>
<dbReference type="STRING" id="946362.F2UF92"/>
<dbReference type="OMA" id="KSWHPAN"/>
<feature type="compositionally biased region" description="Basic residues" evidence="1">
    <location>
        <begin position="286"/>
        <end position="309"/>
    </location>
</feature>
<dbReference type="AlphaFoldDB" id="F2UF92"/>
<accession>F2UF92</accession>
<dbReference type="RefSeq" id="XP_004992345.1">
    <property type="nucleotide sequence ID" value="XM_004992288.1"/>
</dbReference>